<dbReference type="PRINTS" id="PR00465">
    <property type="entry name" value="EP450IV"/>
</dbReference>
<keyword evidence="5 7" id="KW-0503">Monooxygenase</keyword>
<evidence type="ECO:0000256" key="4">
    <source>
        <dbReference type="ARBA" id="ARBA00023004"/>
    </source>
</evidence>
<sequence>MDHLQMGSYPVVVLNDWPSIKQTFHDETALYRPKDNFFNTAFPAGFASISGDAWKEQKRVSNNVNSFNFGRRFDYTDSKKQAIDDFLKLDPNKMLEGNTLNLIAGGSLAIMQTVEWAVAILAINPLMQRHIHKEIDEVIGNERNPKFSDRNQMPYLQAFMWEVWSASKDMVISGFKIPKDTQILVNFWAIDNDPNLWENPTEFRPERLLSKDLKTFKKPEHLIPFSIGKRSCPGEILGVVETFLYLSSLLQKYEIKANHKTDRKLEYNFEFSIAPKHNPNITFIRRLHN</sequence>
<keyword evidence="7" id="KW-0560">Oxidoreductase</keyword>
<dbReference type="GO" id="GO:0016712">
    <property type="term" value="F:oxidoreductase activity, acting on paired donors, with incorporation or reduction of molecular oxygen, reduced flavin or flavoprotein as one donor, and incorporation of one atom of oxygen"/>
    <property type="evidence" value="ECO:0007669"/>
    <property type="project" value="TreeGrafter"/>
</dbReference>
<dbReference type="GO" id="GO:0005789">
    <property type="term" value="C:endoplasmic reticulum membrane"/>
    <property type="evidence" value="ECO:0007669"/>
    <property type="project" value="UniProtKB-SubCell"/>
</dbReference>
<evidence type="ECO:0000256" key="7">
    <source>
        <dbReference type="RuleBase" id="RU000461"/>
    </source>
</evidence>
<dbReference type="OrthoDB" id="1055148at2759"/>
<dbReference type="SUPFAM" id="SSF48264">
    <property type="entry name" value="Cytochrome P450"/>
    <property type="match status" value="1"/>
</dbReference>
<dbReference type="Pfam" id="PF00067">
    <property type="entry name" value="p450"/>
    <property type="match status" value="1"/>
</dbReference>
<evidence type="ECO:0000313" key="9">
    <source>
        <dbReference type="Proteomes" id="UP000759131"/>
    </source>
</evidence>
<comment type="function">
    <text evidence="1">May be involved in the metabolism of insect hormones and in the breakdown of synthetic insecticides.</text>
</comment>
<dbReference type="GO" id="GO:0006805">
    <property type="term" value="P:xenobiotic metabolic process"/>
    <property type="evidence" value="ECO:0007669"/>
    <property type="project" value="TreeGrafter"/>
</dbReference>
<reference evidence="8" key="1">
    <citation type="submission" date="2020-11" db="EMBL/GenBank/DDBJ databases">
        <authorList>
            <person name="Tran Van P."/>
        </authorList>
    </citation>
    <scope>NUCLEOTIDE SEQUENCE</scope>
</reference>
<evidence type="ECO:0000313" key="8">
    <source>
        <dbReference type="EMBL" id="CAD7620182.1"/>
    </source>
</evidence>
<dbReference type="EMBL" id="OC854729">
    <property type="protein sequence ID" value="CAD7620182.1"/>
    <property type="molecule type" value="Genomic_DNA"/>
</dbReference>
<evidence type="ECO:0000256" key="5">
    <source>
        <dbReference type="ARBA" id="ARBA00023033"/>
    </source>
</evidence>
<comment type="cofactor">
    <cofactor evidence="6">
        <name>heme</name>
        <dbReference type="ChEBI" id="CHEBI:30413"/>
    </cofactor>
</comment>
<evidence type="ECO:0008006" key="10">
    <source>
        <dbReference type="Google" id="ProtNLM"/>
    </source>
</evidence>
<dbReference type="AlphaFoldDB" id="A0A7R9KC17"/>
<dbReference type="InterPro" id="IPR001128">
    <property type="entry name" value="Cyt_P450"/>
</dbReference>
<keyword evidence="6 7" id="KW-0349">Heme</keyword>
<keyword evidence="9" id="KW-1185">Reference proteome</keyword>
<dbReference type="PANTHER" id="PTHR24300">
    <property type="entry name" value="CYTOCHROME P450 508A4-RELATED"/>
    <property type="match status" value="1"/>
</dbReference>
<evidence type="ECO:0000256" key="2">
    <source>
        <dbReference type="ARBA" id="ARBA00010617"/>
    </source>
</evidence>
<keyword evidence="4 6" id="KW-0408">Iron</keyword>
<evidence type="ECO:0000256" key="1">
    <source>
        <dbReference type="ARBA" id="ARBA00003690"/>
    </source>
</evidence>
<dbReference type="EMBL" id="CAJPIZ010000154">
    <property type="protein sequence ID" value="CAG2100612.1"/>
    <property type="molecule type" value="Genomic_DNA"/>
</dbReference>
<name>A0A7R9KC17_9ACAR</name>
<dbReference type="Proteomes" id="UP000759131">
    <property type="component" value="Unassembled WGS sequence"/>
</dbReference>
<dbReference type="GO" id="GO:0006082">
    <property type="term" value="P:organic acid metabolic process"/>
    <property type="evidence" value="ECO:0007669"/>
    <property type="project" value="TreeGrafter"/>
</dbReference>
<dbReference type="PROSITE" id="PS00086">
    <property type="entry name" value="CYTOCHROME_P450"/>
    <property type="match status" value="1"/>
</dbReference>
<evidence type="ECO:0000256" key="3">
    <source>
        <dbReference type="ARBA" id="ARBA00022723"/>
    </source>
</evidence>
<feature type="binding site" description="axial binding residue" evidence="6">
    <location>
        <position position="232"/>
    </location>
    <ligand>
        <name>heme</name>
        <dbReference type="ChEBI" id="CHEBI:30413"/>
    </ligand>
    <ligandPart>
        <name>Fe</name>
        <dbReference type="ChEBI" id="CHEBI:18248"/>
    </ligandPart>
</feature>
<dbReference type="Gene3D" id="1.10.630.10">
    <property type="entry name" value="Cytochrome P450"/>
    <property type="match status" value="1"/>
</dbReference>
<dbReference type="InterPro" id="IPR017972">
    <property type="entry name" value="Cyt_P450_CS"/>
</dbReference>
<dbReference type="GO" id="GO:0020037">
    <property type="term" value="F:heme binding"/>
    <property type="evidence" value="ECO:0007669"/>
    <property type="project" value="InterPro"/>
</dbReference>
<comment type="similarity">
    <text evidence="2 7">Belongs to the cytochrome P450 family.</text>
</comment>
<gene>
    <name evidence="8" type="ORF">OSB1V03_LOCUS676</name>
</gene>
<dbReference type="InterPro" id="IPR050182">
    <property type="entry name" value="Cytochrome_P450_fam2"/>
</dbReference>
<proteinExistence type="inferred from homology"/>
<protein>
    <recommendedName>
        <fullName evidence="10">Cytochrome P450</fullName>
    </recommendedName>
</protein>
<dbReference type="PANTHER" id="PTHR24300:SF375">
    <property type="entry name" value="CYTOCHROME P450 FAMILY"/>
    <property type="match status" value="1"/>
</dbReference>
<dbReference type="InterPro" id="IPR002403">
    <property type="entry name" value="Cyt_P450_E_grp-IV"/>
</dbReference>
<dbReference type="GO" id="GO:0005506">
    <property type="term" value="F:iron ion binding"/>
    <property type="evidence" value="ECO:0007669"/>
    <property type="project" value="InterPro"/>
</dbReference>
<organism evidence="8">
    <name type="scientific">Medioppia subpectinata</name>
    <dbReference type="NCBI Taxonomy" id="1979941"/>
    <lineage>
        <taxon>Eukaryota</taxon>
        <taxon>Metazoa</taxon>
        <taxon>Ecdysozoa</taxon>
        <taxon>Arthropoda</taxon>
        <taxon>Chelicerata</taxon>
        <taxon>Arachnida</taxon>
        <taxon>Acari</taxon>
        <taxon>Acariformes</taxon>
        <taxon>Sarcoptiformes</taxon>
        <taxon>Oribatida</taxon>
        <taxon>Brachypylina</taxon>
        <taxon>Oppioidea</taxon>
        <taxon>Oppiidae</taxon>
        <taxon>Medioppia</taxon>
    </lineage>
</organism>
<keyword evidence="3 6" id="KW-0479">Metal-binding</keyword>
<dbReference type="InterPro" id="IPR036396">
    <property type="entry name" value="Cyt_P450_sf"/>
</dbReference>
<accession>A0A7R9KC17</accession>
<evidence type="ECO:0000256" key="6">
    <source>
        <dbReference type="PIRSR" id="PIRSR602403-1"/>
    </source>
</evidence>